<evidence type="ECO:0000256" key="3">
    <source>
        <dbReference type="ARBA" id="ARBA00022777"/>
    </source>
</evidence>
<dbReference type="AlphaFoldDB" id="A0A085VB05"/>
<evidence type="ECO:0000259" key="4">
    <source>
        <dbReference type="Pfam" id="PF07804"/>
    </source>
</evidence>
<dbReference type="InterPro" id="IPR012893">
    <property type="entry name" value="HipA-like_C"/>
</dbReference>
<accession>A0A085VB05</accession>
<evidence type="ECO:0000256" key="2">
    <source>
        <dbReference type="ARBA" id="ARBA00022679"/>
    </source>
</evidence>
<dbReference type="GO" id="GO:0004674">
    <property type="term" value="F:protein serine/threonine kinase activity"/>
    <property type="evidence" value="ECO:0007669"/>
    <property type="project" value="TreeGrafter"/>
</dbReference>
<dbReference type="PATRIC" id="fig|317.174.peg.1908"/>
<dbReference type="PANTHER" id="PTHR37419:SF1">
    <property type="entry name" value="SERINE_THREONINE-PROTEIN KINASE TOXIN HIPA"/>
    <property type="match status" value="1"/>
</dbReference>
<reference evidence="6 7" key="1">
    <citation type="submission" date="2014-07" db="EMBL/GenBank/DDBJ databases">
        <title>Draft Genome Sequences of Environmental Pseudomonas syringae strains.</title>
        <authorList>
            <person name="Baltrus D.A."/>
            <person name="Berge O."/>
            <person name="Morris C."/>
        </authorList>
    </citation>
    <scope>NUCLEOTIDE SEQUENCE [LARGE SCALE GENOMIC DNA]</scope>
    <source>
        <strain evidence="6 7">CEB003</strain>
    </source>
</reference>
<evidence type="ECO:0000259" key="5">
    <source>
        <dbReference type="Pfam" id="PF13657"/>
    </source>
</evidence>
<dbReference type="PANTHER" id="PTHR37419">
    <property type="entry name" value="SERINE/THREONINE-PROTEIN KINASE TOXIN HIPA"/>
    <property type="match status" value="1"/>
</dbReference>
<proteinExistence type="inferred from homology"/>
<dbReference type="Proteomes" id="UP000028643">
    <property type="component" value="Unassembled WGS sequence"/>
</dbReference>
<keyword evidence="3 6" id="KW-0418">Kinase</keyword>
<dbReference type="NCBIfam" id="TIGR03071">
    <property type="entry name" value="couple_hipA"/>
    <property type="match status" value="1"/>
</dbReference>
<dbReference type="Pfam" id="PF13657">
    <property type="entry name" value="Couple_hipA"/>
    <property type="match status" value="1"/>
</dbReference>
<dbReference type="Pfam" id="PF07804">
    <property type="entry name" value="HipA_C"/>
    <property type="match status" value="1"/>
</dbReference>
<sequence length="425" mass="48176">MADETVAALKLTLQGELVGYVAGYSNGKNVFTLSPEYIQNEDRYPLTLSHTEPEALARQLARRHPFISSHRLHPVLSNLLPEGALRDFLSQAMKVHRDNEFSLFSWLGRDLPGALIAEPMEAAEIPSLALQHHGKIEPVVIAVPDSRAHFSLAGIQMKFSMRDQDGRYITGDPGKPGDWIIKTPSTVHPFLPLNEYTAMTLAKLVGVDIPEIKLISMGDIEVLPNINLPNERFAYGIRRYDRLPGNQRIHSEDFAQIFFAYAHDKYLGASYDQIGKLIYRNSLHGQRDAVQMAIRLLVNILLANGDAHLKNWSMIYRDGKHAELSPAYDIVVTKAYILDEAQYGLNMDKTRNWYDVSFGHFERWAKYGDIPQRLVLTNLKAVMAKARSLWPAALKESEMPENQKTVLRSHWKRLHPDFRIEDAGA</sequence>
<organism evidence="6 7">
    <name type="scientific">Pseudomonas syringae</name>
    <dbReference type="NCBI Taxonomy" id="317"/>
    <lineage>
        <taxon>Bacteria</taxon>
        <taxon>Pseudomonadati</taxon>
        <taxon>Pseudomonadota</taxon>
        <taxon>Gammaproteobacteria</taxon>
        <taxon>Pseudomonadales</taxon>
        <taxon>Pseudomonadaceae</taxon>
        <taxon>Pseudomonas</taxon>
    </lineage>
</organism>
<evidence type="ECO:0000313" key="6">
    <source>
        <dbReference type="EMBL" id="KFE52618.1"/>
    </source>
</evidence>
<name>A0A085VB05_PSESX</name>
<protein>
    <submittedName>
        <fullName evidence="6">Phosphatidylinositol kinase</fullName>
    </submittedName>
</protein>
<gene>
    <name evidence="6" type="ORF">IV02_09340</name>
</gene>
<evidence type="ECO:0000256" key="1">
    <source>
        <dbReference type="ARBA" id="ARBA00010164"/>
    </source>
</evidence>
<dbReference type="RefSeq" id="WP_047574006.1">
    <property type="nucleotide sequence ID" value="NZ_JPQT01000097.1"/>
</dbReference>
<dbReference type="InterPro" id="IPR017508">
    <property type="entry name" value="HipA_N1"/>
</dbReference>
<evidence type="ECO:0000313" key="7">
    <source>
        <dbReference type="Proteomes" id="UP000028643"/>
    </source>
</evidence>
<feature type="domain" description="HipA-like C-terminal" evidence="4">
    <location>
        <begin position="150"/>
        <end position="390"/>
    </location>
</feature>
<dbReference type="EMBL" id="JPQT01000097">
    <property type="protein sequence ID" value="KFE52618.1"/>
    <property type="molecule type" value="Genomic_DNA"/>
</dbReference>
<dbReference type="InterPro" id="IPR052028">
    <property type="entry name" value="HipA_Ser/Thr_kinase"/>
</dbReference>
<dbReference type="Gene3D" id="1.10.1070.20">
    <property type="match status" value="1"/>
</dbReference>
<comment type="caution">
    <text evidence="6">The sequence shown here is derived from an EMBL/GenBank/DDBJ whole genome shotgun (WGS) entry which is preliminary data.</text>
</comment>
<keyword evidence="2" id="KW-0808">Transferase</keyword>
<dbReference type="GO" id="GO:0005829">
    <property type="term" value="C:cytosol"/>
    <property type="evidence" value="ECO:0007669"/>
    <property type="project" value="TreeGrafter"/>
</dbReference>
<comment type="similarity">
    <text evidence="1">Belongs to the HipA Ser/Thr kinase family.</text>
</comment>
<feature type="domain" description="HipA N-terminal subdomain 1" evidence="5">
    <location>
        <begin position="11"/>
        <end position="115"/>
    </location>
</feature>